<dbReference type="EC" id="6.1.1.16" evidence="7"/>
<dbReference type="EMBL" id="UGLH01000005">
    <property type="protein sequence ID" value="STT79448.1"/>
    <property type="molecule type" value="Genomic_DNA"/>
</dbReference>
<reference evidence="7 8" key="1">
    <citation type="submission" date="2018-06" db="EMBL/GenBank/DDBJ databases">
        <authorList>
            <consortium name="Pathogen Informatics"/>
            <person name="Doyle S."/>
        </authorList>
    </citation>
    <scope>NUCLEOTIDE SEQUENCE [LARGE SCALE GENOMIC DNA]</scope>
    <source>
        <strain evidence="7 8">NCTC5047</strain>
    </source>
</reference>
<dbReference type="Pfam" id="PF01406">
    <property type="entry name" value="tRNA-synt_1e"/>
    <property type="match status" value="1"/>
</dbReference>
<protein>
    <submittedName>
        <fullName evidence="7">Cysteinyl-tRNA synthetase</fullName>
        <ecNumber evidence="7">6.1.1.16</ecNumber>
    </submittedName>
</protein>
<dbReference type="Proteomes" id="UP000254340">
    <property type="component" value="Unassembled WGS sequence"/>
</dbReference>
<dbReference type="PANTHER" id="PTHR10890">
    <property type="entry name" value="CYSTEINYL-TRNA SYNTHETASE"/>
    <property type="match status" value="1"/>
</dbReference>
<comment type="subunit">
    <text evidence="2">Monomer.</text>
</comment>
<sequence>MTFVRNITDIDDKIIQRARDTGEDWRSLTERMVHEMHIDFAKLGILPPNIEPRPTEHIPQIISMIERLLHRQFAYIAENGDVMFSTASAKGYGKLSGQDITMLRAGGFAPIFPDTCYHLTHYWPAAVDIPVASDNPVHYADAIRYNARTPLQGSLLPLTRLV</sequence>
<evidence type="ECO:0000256" key="2">
    <source>
        <dbReference type="ARBA" id="ARBA00011245"/>
    </source>
</evidence>
<dbReference type="SUPFAM" id="SSF52374">
    <property type="entry name" value="Nucleotidylyl transferase"/>
    <property type="match status" value="1"/>
</dbReference>
<evidence type="ECO:0000256" key="4">
    <source>
        <dbReference type="ARBA" id="ARBA00022741"/>
    </source>
</evidence>
<keyword evidence="3 7" id="KW-0436">Ligase</keyword>
<dbReference type="Gene3D" id="3.40.50.620">
    <property type="entry name" value="HUPs"/>
    <property type="match status" value="1"/>
</dbReference>
<evidence type="ECO:0000256" key="5">
    <source>
        <dbReference type="ARBA" id="ARBA00022840"/>
    </source>
</evidence>
<dbReference type="GO" id="GO:0004817">
    <property type="term" value="F:cysteine-tRNA ligase activity"/>
    <property type="evidence" value="ECO:0007669"/>
    <property type="project" value="UniProtKB-EC"/>
</dbReference>
<organism evidence="7 8">
    <name type="scientific">Klebsiella pneumoniae</name>
    <dbReference type="NCBI Taxonomy" id="573"/>
    <lineage>
        <taxon>Bacteria</taxon>
        <taxon>Pseudomonadati</taxon>
        <taxon>Pseudomonadota</taxon>
        <taxon>Gammaproteobacteria</taxon>
        <taxon>Enterobacterales</taxon>
        <taxon>Enterobacteriaceae</taxon>
        <taxon>Klebsiella/Raoultella group</taxon>
        <taxon>Klebsiella</taxon>
        <taxon>Klebsiella pneumoniae complex</taxon>
    </lineage>
</organism>
<dbReference type="InterPro" id="IPR032678">
    <property type="entry name" value="tRNA-synt_1_cat_dom"/>
</dbReference>
<evidence type="ECO:0000313" key="7">
    <source>
        <dbReference type="EMBL" id="STT79448.1"/>
    </source>
</evidence>
<proteinExistence type="inferred from homology"/>
<dbReference type="InterPro" id="IPR024909">
    <property type="entry name" value="Cys-tRNA/MSH_ligase"/>
</dbReference>
<evidence type="ECO:0000256" key="1">
    <source>
        <dbReference type="ARBA" id="ARBA00005594"/>
    </source>
</evidence>
<dbReference type="GO" id="GO:0006423">
    <property type="term" value="P:cysteinyl-tRNA aminoacylation"/>
    <property type="evidence" value="ECO:0007669"/>
    <property type="project" value="TreeGrafter"/>
</dbReference>
<evidence type="ECO:0000313" key="8">
    <source>
        <dbReference type="Proteomes" id="UP000254340"/>
    </source>
</evidence>
<name>A0A377XC95_KLEPN</name>
<dbReference type="GO" id="GO:0005829">
    <property type="term" value="C:cytosol"/>
    <property type="evidence" value="ECO:0007669"/>
    <property type="project" value="TreeGrafter"/>
</dbReference>
<keyword evidence="5" id="KW-0067">ATP-binding</keyword>
<dbReference type="GO" id="GO:0005524">
    <property type="term" value="F:ATP binding"/>
    <property type="evidence" value="ECO:0007669"/>
    <property type="project" value="UniProtKB-KW"/>
</dbReference>
<dbReference type="PANTHER" id="PTHR10890:SF3">
    <property type="entry name" value="CYSTEINE--TRNA LIGASE, CYTOPLASMIC"/>
    <property type="match status" value="1"/>
</dbReference>
<gene>
    <name evidence="7" type="primary">cysS_2</name>
    <name evidence="7" type="ORF">NCTC5047_02082</name>
</gene>
<keyword evidence="4" id="KW-0547">Nucleotide-binding</keyword>
<dbReference type="InterPro" id="IPR014729">
    <property type="entry name" value="Rossmann-like_a/b/a_fold"/>
</dbReference>
<dbReference type="AlphaFoldDB" id="A0A377XC95"/>
<evidence type="ECO:0000259" key="6">
    <source>
        <dbReference type="Pfam" id="PF01406"/>
    </source>
</evidence>
<feature type="domain" description="tRNA synthetases class I catalytic" evidence="6">
    <location>
        <begin position="2"/>
        <end position="105"/>
    </location>
</feature>
<accession>A0A377XC95</accession>
<comment type="similarity">
    <text evidence="1">Belongs to the class-I aminoacyl-tRNA synthetase family.</text>
</comment>
<evidence type="ECO:0000256" key="3">
    <source>
        <dbReference type="ARBA" id="ARBA00022598"/>
    </source>
</evidence>
<keyword evidence="7" id="KW-0030">Aminoacyl-tRNA synthetase</keyword>